<organism evidence="2 3">
    <name type="scientific">Streptomyces chumphonensis</name>
    <dbReference type="NCBI Taxonomy" id="1214925"/>
    <lineage>
        <taxon>Bacteria</taxon>
        <taxon>Bacillati</taxon>
        <taxon>Actinomycetota</taxon>
        <taxon>Actinomycetes</taxon>
        <taxon>Kitasatosporales</taxon>
        <taxon>Streptomycetaceae</taxon>
        <taxon>Streptomyces</taxon>
    </lineage>
</organism>
<sequence>MTSMLSRLRGRHTRALAATGAAFALVALSACEKPTPMTTVTVGSDSVYSEAACYNDGKKLTEESFATCVEDAKEAPSISIDRNDSIKVGVEPDIAERGWQIWLEGQPFDAFADSTYQSVDASIIVQALQRGGQEVDSVKMSIVETPLPDAGEQQAQPGYYGVWNFELELSE</sequence>
<gene>
    <name evidence="2" type="ORF">IF129_15635</name>
</gene>
<dbReference type="RefSeq" id="WP_191210267.1">
    <property type="nucleotide sequence ID" value="NZ_BAABKL010000050.1"/>
</dbReference>
<accession>A0A927F255</accession>
<dbReference type="EMBL" id="JACXYU010000007">
    <property type="protein sequence ID" value="MBD3932977.1"/>
    <property type="molecule type" value="Genomic_DNA"/>
</dbReference>
<keyword evidence="3" id="KW-1185">Reference proteome</keyword>
<protein>
    <submittedName>
        <fullName evidence="2">DUF2771 domain-containing protein</fullName>
    </submittedName>
</protein>
<reference evidence="2" key="1">
    <citation type="submission" date="2020-09" db="EMBL/GenBank/DDBJ databases">
        <title>Secondary metabolite and genome analysis of marine Streptomyces chumphonensis KK1-2T.</title>
        <authorList>
            <person name="Phongsopitanun W."/>
            <person name="Kanchanasin P."/>
            <person name="Pittayakhajonwut P."/>
            <person name="Suwanborirux K."/>
            <person name="Tanasupawat S."/>
        </authorList>
    </citation>
    <scope>NUCLEOTIDE SEQUENCE</scope>
    <source>
        <strain evidence="2">KK1-2</strain>
    </source>
</reference>
<proteinExistence type="predicted"/>
<feature type="signal peptide" evidence="1">
    <location>
        <begin position="1"/>
        <end position="17"/>
    </location>
</feature>
<feature type="chain" id="PRO_5037276908" evidence="1">
    <location>
        <begin position="18"/>
        <end position="171"/>
    </location>
</feature>
<keyword evidence="1" id="KW-0732">Signal</keyword>
<evidence type="ECO:0000313" key="2">
    <source>
        <dbReference type="EMBL" id="MBD3932977.1"/>
    </source>
</evidence>
<evidence type="ECO:0000313" key="3">
    <source>
        <dbReference type="Proteomes" id="UP000632289"/>
    </source>
</evidence>
<dbReference type="PROSITE" id="PS51257">
    <property type="entry name" value="PROKAR_LIPOPROTEIN"/>
    <property type="match status" value="1"/>
</dbReference>
<dbReference type="Proteomes" id="UP000632289">
    <property type="component" value="Unassembled WGS sequence"/>
</dbReference>
<dbReference type="AlphaFoldDB" id="A0A927F255"/>
<evidence type="ECO:0000256" key="1">
    <source>
        <dbReference type="SAM" id="SignalP"/>
    </source>
</evidence>
<name>A0A927F255_9ACTN</name>
<comment type="caution">
    <text evidence="2">The sequence shown here is derived from an EMBL/GenBank/DDBJ whole genome shotgun (WGS) entry which is preliminary data.</text>
</comment>